<dbReference type="AlphaFoldDB" id="A0A2W4CQF7"/>
<keyword evidence="3" id="KW-1185">Reference proteome</keyword>
<protein>
    <recommendedName>
        <fullName evidence="4">Glycine zipper family protein</fullName>
    </recommendedName>
</protein>
<feature type="signal peptide" evidence="1">
    <location>
        <begin position="1"/>
        <end position="19"/>
    </location>
</feature>
<dbReference type="OrthoDB" id="8297061at2"/>
<evidence type="ECO:0008006" key="4">
    <source>
        <dbReference type="Google" id="ProtNLM"/>
    </source>
</evidence>
<evidence type="ECO:0000313" key="2">
    <source>
        <dbReference type="EMBL" id="PZM07674.1"/>
    </source>
</evidence>
<reference evidence="2 3" key="1">
    <citation type="journal article" date="2018" name="Sci. Rep.">
        <title>Rhizobium tumorigenes sp. nov., a novel plant tumorigenic bacterium isolated from cane gall tumors on thornless blackberry.</title>
        <authorList>
            <person name="Kuzmanovi N."/>
            <person name="Smalla K."/>
            <person name="Gronow S."/>
            <person name="PuBawska J."/>
        </authorList>
    </citation>
    <scope>NUCLEOTIDE SEQUENCE [LARGE SCALE GENOMIC DNA]</scope>
    <source>
        <strain evidence="2 3">CCBAU 85046</strain>
    </source>
</reference>
<keyword evidence="1" id="KW-0732">Signal</keyword>
<accession>A0A2W4CQF7</accession>
<comment type="caution">
    <text evidence="2">The sequence shown here is derived from an EMBL/GenBank/DDBJ whole genome shotgun (WGS) entry which is preliminary data.</text>
</comment>
<gene>
    <name evidence="2" type="ORF">CPY51_31435</name>
</gene>
<dbReference type="EMBL" id="PCDP01000082">
    <property type="protein sequence ID" value="PZM07674.1"/>
    <property type="molecule type" value="Genomic_DNA"/>
</dbReference>
<evidence type="ECO:0000313" key="3">
    <source>
        <dbReference type="Proteomes" id="UP000248925"/>
    </source>
</evidence>
<dbReference type="PROSITE" id="PS51257">
    <property type="entry name" value="PROKAR_LIPOPROTEIN"/>
    <property type="match status" value="1"/>
</dbReference>
<dbReference type="RefSeq" id="WP_111164332.1">
    <property type="nucleotide sequence ID" value="NZ_PCDP01000082.1"/>
</dbReference>
<dbReference type="Proteomes" id="UP000248925">
    <property type="component" value="Unassembled WGS sequence"/>
</dbReference>
<proteinExistence type="predicted"/>
<evidence type="ECO:0000256" key="1">
    <source>
        <dbReference type="SAM" id="SignalP"/>
    </source>
</evidence>
<organism evidence="2 3">
    <name type="scientific">Rhizobium tubonense</name>
    <dbReference type="NCBI Taxonomy" id="484088"/>
    <lineage>
        <taxon>Bacteria</taxon>
        <taxon>Pseudomonadati</taxon>
        <taxon>Pseudomonadota</taxon>
        <taxon>Alphaproteobacteria</taxon>
        <taxon>Hyphomicrobiales</taxon>
        <taxon>Rhizobiaceae</taxon>
        <taxon>Rhizobium/Agrobacterium group</taxon>
        <taxon>Rhizobium</taxon>
    </lineage>
</organism>
<sequence length="101" mass="10903">MRILLAVGMALGLSGCVAAGAPSNYQSYFGVPVDSSPQLQKRFDHARAYCEREAPRRGTTDSPSVSYLLAMRSCLARHNFIDRGGDAYLATDLGSSAFLEQ</sequence>
<name>A0A2W4CQF7_9HYPH</name>
<feature type="chain" id="PRO_5016119528" description="Glycine zipper family protein" evidence="1">
    <location>
        <begin position="20"/>
        <end position="101"/>
    </location>
</feature>